<organism evidence="1 2">
    <name type="scientific">Aphis craccivora</name>
    <name type="common">Cowpea aphid</name>
    <dbReference type="NCBI Taxonomy" id="307492"/>
    <lineage>
        <taxon>Eukaryota</taxon>
        <taxon>Metazoa</taxon>
        <taxon>Ecdysozoa</taxon>
        <taxon>Arthropoda</taxon>
        <taxon>Hexapoda</taxon>
        <taxon>Insecta</taxon>
        <taxon>Pterygota</taxon>
        <taxon>Neoptera</taxon>
        <taxon>Paraneoptera</taxon>
        <taxon>Hemiptera</taxon>
        <taxon>Sternorrhyncha</taxon>
        <taxon>Aphidomorpha</taxon>
        <taxon>Aphidoidea</taxon>
        <taxon>Aphididae</taxon>
        <taxon>Aphidini</taxon>
        <taxon>Aphis</taxon>
        <taxon>Aphis</taxon>
    </lineage>
</organism>
<dbReference type="EMBL" id="VUJU01013894">
    <property type="protein sequence ID" value="KAF0703439.1"/>
    <property type="molecule type" value="Genomic_DNA"/>
</dbReference>
<dbReference type="Proteomes" id="UP000478052">
    <property type="component" value="Unassembled WGS sequence"/>
</dbReference>
<accession>A0A6G0VNW8</accession>
<evidence type="ECO:0000313" key="1">
    <source>
        <dbReference type="EMBL" id="KAF0703439.1"/>
    </source>
</evidence>
<evidence type="ECO:0000313" key="2">
    <source>
        <dbReference type="Proteomes" id="UP000478052"/>
    </source>
</evidence>
<comment type="caution">
    <text evidence="1">The sequence shown here is derived from an EMBL/GenBank/DDBJ whole genome shotgun (WGS) entry which is preliminary data.</text>
</comment>
<protein>
    <submittedName>
        <fullName evidence="1">Uncharacterized protein</fullName>
    </submittedName>
</protein>
<name>A0A6G0VNW8_APHCR</name>
<reference evidence="1 2" key="1">
    <citation type="submission" date="2019-08" db="EMBL/GenBank/DDBJ databases">
        <title>Whole genome of Aphis craccivora.</title>
        <authorList>
            <person name="Voronova N.V."/>
            <person name="Shulinski R.S."/>
            <person name="Bandarenka Y.V."/>
            <person name="Zhorov D.G."/>
            <person name="Warner D."/>
        </authorList>
    </citation>
    <scope>NUCLEOTIDE SEQUENCE [LARGE SCALE GENOMIC DNA]</scope>
    <source>
        <strain evidence="1">180601</strain>
        <tissue evidence="1">Whole Body</tissue>
    </source>
</reference>
<proteinExistence type="predicted"/>
<gene>
    <name evidence="1" type="ORF">FWK35_00036610</name>
</gene>
<dbReference type="AlphaFoldDB" id="A0A6G0VNW8"/>
<keyword evidence="2" id="KW-1185">Reference proteome</keyword>
<sequence>MDSNIPISACRLIAVCSIRRVLVVRSSGNASDGGPQRISSTSAAVGGRLRISDIRARSSSHLGQAKSVCLAVSSGSTQQTQ</sequence>